<gene>
    <name evidence="4" type="ORF">AUP44_00400</name>
</gene>
<dbReference type="OrthoDB" id="7998280at2"/>
<dbReference type="SUPFAM" id="SSF50346">
    <property type="entry name" value="PRC-barrel domain"/>
    <property type="match status" value="1"/>
</dbReference>
<comment type="caution">
    <text evidence="4">The sequence shown here is derived from an EMBL/GenBank/DDBJ whole genome shotgun (WGS) entry which is preliminary data.</text>
</comment>
<keyword evidence="2" id="KW-0732">Signal</keyword>
<feature type="compositionally biased region" description="Gly residues" evidence="1">
    <location>
        <begin position="48"/>
        <end position="58"/>
    </location>
</feature>
<feature type="domain" description="PRC-barrel" evidence="3">
    <location>
        <begin position="98"/>
        <end position="146"/>
    </location>
</feature>
<dbReference type="InterPro" id="IPR011033">
    <property type="entry name" value="PRC_barrel-like_sf"/>
</dbReference>
<proteinExistence type="predicted"/>
<evidence type="ECO:0000256" key="2">
    <source>
        <dbReference type="SAM" id="SignalP"/>
    </source>
</evidence>
<feature type="region of interest" description="Disordered" evidence="1">
    <location>
        <begin position="169"/>
        <end position="201"/>
    </location>
</feature>
<name>A0A162M3D3_9PROT</name>
<dbReference type="AlphaFoldDB" id="A0A162M3D3"/>
<dbReference type="PANTHER" id="PTHR36505:SF1">
    <property type="entry name" value="BLR1072 PROTEIN"/>
    <property type="match status" value="1"/>
</dbReference>
<dbReference type="Pfam" id="PF05239">
    <property type="entry name" value="PRC"/>
    <property type="match status" value="1"/>
</dbReference>
<evidence type="ECO:0000313" key="4">
    <source>
        <dbReference type="EMBL" id="KYO57932.1"/>
    </source>
</evidence>
<dbReference type="GeneID" id="97242210"/>
<evidence type="ECO:0000256" key="1">
    <source>
        <dbReference type="SAM" id="MobiDB-lite"/>
    </source>
</evidence>
<protein>
    <recommendedName>
        <fullName evidence="3">PRC-barrel domain-containing protein</fullName>
    </recommendedName>
</protein>
<feature type="chain" id="PRO_5007837489" description="PRC-barrel domain-containing protein" evidence="2">
    <location>
        <begin position="33"/>
        <end position="201"/>
    </location>
</feature>
<evidence type="ECO:0000259" key="3">
    <source>
        <dbReference type="Pfam" id="PF05239"/>
    </source>
</evidence>
<dbReference type="Proteomes" id="UP000075787">
    <property type="component" value="Unassembled WGS sequence"/>
</dbReference>
<feature type="region of interest" description="Disordered" evidence="1">
    <location>
        <begin position="31"/>
        <end position="94"/>
    </location>
</feature>
<feature type="compositionally biased region" description="Low complexity" evidence="1">
    <location>
        <begin position="31"/>
        <end position="47"/>
    </location>
</feature>
<dbReference type="PANTHER" id="PTHR36505">
    <property type="entry name" value="BLR1072 PROTEIN"/>
    <property type="match status" value="1"/>
</dbReference>
<dbReference type="InterPro" id="IPR027275">
    <property type="entry name" value="PRC-brl_dom"/>
</dbReference>
<feature type="compositionally biased region" description="Low complexity" evidence="1">
    <location>
        <begin position="187"/>
        <end position="201"/>
    </location>
</feature>
<accession>A0A162M3D3</accession>
<evidence type="ECO:0000313" key="5">
    <source>
        <dbReference type="Proteomes" id="UP000075787"/>
    </source>
</evidence>
<dbReference type="Gene3D" id="2.30.30.240">
    <property type="entry name" value="PRC-barrel domain"/>
    <property type="match status" value="1"/>
</dbReference>
<dbReference type="RefSeq" id="WP_062761007.1">
    <property type="nucleotide sequence ID" value="NZ_CP121045.1"/>
</dbReference>
<sequence length="201" mass="19516">MFKSMRGTTSALAIIVGLGAVPLAAGSALAQAASPGAAPTEQQAPAGSGMGSGSGMGAGSTAAPSGAMPATPPAGGGDTAEAEDPQPADTLLSNDTVVRTPDGEEVASLQGVIFGTDGQITHAVLAYGGVLGFGAKEVMVPWDQLKAEPAEQALIASVTPEQLEQMPAFKSQEAVKSDADAATGAQPMSTTPAPTTAPSGG</sequence>
<feature type="signal peptide" evidence="2">
    <location>
        <begin position="1"/>
        <end position="32"/>
    </location>
</feature>
<organism evidence="4 5">
    <name type="scientific">Tistrella mobilis</name>
    <dbReference type="NCBI Taxonomy" id="171437"/>
    <lineage>
        <taxon>Bacteria</taxon>
        <taxon>Pseudomonadati</taxon>
        <taxon>Pseudomonadota</taxon>
        <taxon>Alphaproteobacteria</taxon>
        <taxon>Geminicoccales</taxon>
        <taxon>Geminicoccaceae</taxon>
        <taxon>Tistrella</taxon>
    </lineage>
</organism>
<feature type="compositionally biased region" description="Low complexity" evidence="1">
    <location>
        <begin position="59"/>
        <end position="69"/>
    </location>
</feature>
<dbReference type="EMBL" id="LPZR01000001">
    <property type="protein sequence ID" value="KYO57932.1"/>
    <property type="molecule type" value="Genomic_DNA"/>
</dbReference>
<reference evidence="4 5" key="1">
    <citation type="submission" date="2015-12" db="EMBL/GenBank/DDBJ databases">
        <title>Genome sequence of Tistrella mobilis MCCC 1A02139.</title>
        <authorList>
            <person name="Lu L."/>
            <person name="Lai Q."/>
            <person name="Shao Z."/>
            <person name="Qian P."/>
        </authorList>
    </citation>
    <scope>NUCLEOTIDE SEQUENCE [LARGE SCALE GENOMIC DNA]</scope>
    <source>
        <strain evidence="4 5">MCCC 1A02139</strain>
    </source>
</reference>